<evidence type="ECO:0000313" key="2">
    <source>
        <dbReference type="Proteomes" id="UP001454036"/>
    </source>
</evidence>
<accession>A0AAV3R1T9</accession>
<comment type="caution">
    <text evidence="1">The sequence shown here is derived from an EMBL/GenBank/DDBJ whole genome shotgun (WGS) entry which is preliminary data.</text>
</comment>
<proteinExistence type="predicted"/>
<protein>
    <submittedName>
        <fullName evidence="1">Uncharacterized protein</fullName>
    </submittedName>
</protein>
<gene>
    <name evidence="1" type="ORF">LIER_24319</name>
</gene>
<dbReference type="EMBL" id="BAABME010007033">
    <property type="protein sequence ID" value="GAA0169943.1"/>
    <property type="molecule type" value="Genomic_DNA"/>
</dbReference>
<evidence type="ECO:0000313" key="1">
    <source>
        <dbReference type="EMBL" id="GAA0169943.1"/>
    </source>
</evidence>
<keyword evidence="2" id="KW-1185">Reference proteome</keyword>
<dbReference type="AlphaFoldDB" id="A0AAV3R1T9"/>
<organism evidence="1 2">
    <name type="scientific">Lithospermum erythrorhizon</name>
    <name type="common">Purple gromwell</name>
    <name type="synonym">Lithospermum officinale var. erythrorhizon</name>
    <dbReference type="NCBI Taxonomy" id="34254"/>
    <lineage>
        <taxon>Eukaryota</taxon>
        <taxon>Viridiplantae</taxon>
        <taxon>Streptophyta</taxon>
        <taxon>Embryophyta</taxon>
        <taxon>Tracheophyta</taxon>
        <taxon>Spermatophyta</taxon>
        <taxon>Magnoliopsida</taxon>
        <taxon>eudicotyledons</taxon>
        <taxon>Gunneridae</taxon>
        <taxon>Pentapetalae</taxon>
        <taxon>asterids</taxon>
        <taxon>lamiids</taxon>
        <taxon>Boraginales</taxon>
        <taxon>Boraginaceae</taxon>
        <taxon>Boraginoideae</taxon>
        <taxon>Lithospermeae</taxon>
        <taxon>Lithospermum</taxon>
    </lineage>
</organism>
<reference evidence="1 2" key="1">
    <citation type="submission" date="2024-01" db="EMBL/GenBank/DDBJ databases">
        <title>The complete chloroplast genome sequence of Lithospermum erythrorhizon: insights into the phylogenetic relationship among Boraginaceae species and the maternal lineages of purple gromwells.</title>
        <authorList>
            <person name="Okada T."/>
            <person name="Watanabe K."/>
        </authorList>
    </citation>
    <scope>NUCLEOTIDE SEQUENCE [LARGE SCALE GENOMIC DNA]</scope>
</reference>
<sequence>MNFALLAKESWRVPTQEASLLFKFLKGKYFRRSSFLDGKWGSNPSYGWRSLLQGQKILKKGVRWRVGDGRTINFRTEPWIP</sequence>
<dbReference type="Proteomes" id="UP001454036">
    <property type="component" value="Unassembled WGS sequence"/>
</dbReference>
<name>A0AAV3R1T9_LITER</name>